<gene>
    <name evidence="2" type="ORF">HDF25_005000</name>
</gene>
<organism evidence="2 3">
    <name type="scientific">Pedobacter cryoconitis</name>
    <dbReference type="NCBI Taxonomy" id="188932"/>
    <lineage>
        <taxon>Bacteria</taxon>
        <taxon>Pseudomonadati</taxon>
        <taxon>Bacteroidota</taxon>
        <taxon>Sphingobacteriia</taxon>
        <taxon>Sphingobacteriales</taxon>
        <taxon>Sphingobacteriaceae</taxon>
        <taxon>Pedobacter</taxon>
    </lineage>
</organism>
<dbReference type="PROSITE" id="PS50042">
    <property type="entry name" value="CNMP_BINDING_3"/>
    <property type="match status" value="1"/>
</dbReference>
<reference evidence="2 3" key="1">
    <citation type="submission" date="2020-08" db="EMBL/GenBank/DDBJ databases">
        <title>Genomic Encyclopedia of Type Strains, Phase IV (KMG-V): Genome sequencing to study the core and pangenomes of soil and plant-associated prokaryotes.</title>
        <authorList>
            <person name="Whitman W."/>
        </authorList>
    </citation>
    <scope>NUCLEOTIDE SEQUENCE [LARGE SCALE GENOMIC DNA]</scope>
    <source>
        <strain evidence="2 3">M2T3</strain>
    </source>
</reference>
<dbReference type="InterPro" id="IPR000595">
    <property type="entry name" value="cNMP-bd_dom"/>
</dbReference>
<dbReference type="InterPro" id="IPR018490">
    <property type="entry name" value="cNMP-bd_dom_sf"/>
</dbReference>
<dbReference type="Proteomes" id="UP000521017">
    <property type="component" value="Unassembled WGS sequence"/>
</dbReference>
<name>A0A7X0MKR7_9SPHI</name>
<evidence type="ECO:0000313" key="3">
    <source>
        <dbReference type="Proteomes" id="UP000521017"/>
    </source>
</evidence>
<dbReference type="CDD" id="cd00038">
    <property type="entry name" value="CAP_ED"/>
    <property type="match status" value="1"/>
</dbReference>
<dbReference type="EMBL" id="JACHCC010000016">
    <property type="protein sequence ID" value="MBB6502817.1"/>
    <property type="molecule type" value="Genomic_DNA"/>
</dbReference>
<dbReference type="Pfam" id="PF00027">
    <property type="entry name" value="cNMP_binding"/>
    <property type="match status" value="1"/>
</dbReference>
<dbReference type="Gene3D" id="2.60.120.10">
    <property type="entry name" value="Jelly Rolls"/>
    <property type="match status" value="1"/>
</dbReference>
<comment type="caution">
    <text evidence="2">The sequence shown here is derived from an EMBL/GenBank/DDBJ whole genome shotgun (WGS) entry which is preliminary data.</text>
</comment>
<proteinExistence type="predicted"/>
<evidence type="ECO:0000313" key="2">
    <source>
        <dbReference type="EMBL" id="MBB6502817.1"/>
    </source>
</evidence>
<dbReference type="SUPFAM" id="SSF51206">
    <property type="entry name" value="cAMP-binding domain-like"/>
    <property type="match status" value="1"/>
</dbReference>
<feature type="domain" description="Cyclic nucleotide-binding" evidence="1">
    <location>
        <begin position="20"/>
        <end position="123"/>
    </location>
</feature>
<dbReference type="AlphaFoldDB" id="A0A7X0MKR7"/>
<protein>
    <submittedName>
        <fullName evidence="2">CRP-like cAMP-binding protein</fullName>
    </submittedName>
</protein>
<dbReference type="RefSeq" id="WP_184629063.1">
    <property type="nucleotide sequence ID" value="NZ_JACHCC010000016.1"/>
</dbReference>
<dbReference type="SMART" id="SM00100">
    <property type="entry name" value="cNMP"/>
    <property type="match status" value="1"/>
</dbReference>
<dbReference type="InterPro" id="IPR014710">
    <property type="entry name" value="RmlC-like_jellyroll"/>
</dbReference>
<sequence>MEQIEINRHSFDALITFFLGFFTINKQERKELESIFVEKKIKRRKYILQPNEICKNFTFVISGCFKMLTTDEAGKEHILDFAAENNWICDMASFYSKTPSKVFIQAIEPSVIMQISWHDLIQLYIKYMKFNSTFRIIAERKSIELQNRILQNISLSSEQRYLNFSSTYPHLINRLPNTQIAAYLGITSEFLSKIRKELLYKG</sequence>
<accession>A0A7X0MKR7</accession>
<evidence type="ECO:0000259" key="1">
    <source>
        <dbReference type="PROSITE" id="PS50042"/>
    </source>
</evidence>